<feature type="domain" description="HTH araC/xylS-type" evidence="4">
    <location>
        <begin position="177"/>
        <end position="275"/>
    </location>
</feature>
<reference evidence="6" key="1">
    <citation type="journal article" date="2023" name="Int. J. Syst. Evol. Microbiol.">
        <title>Mesoterricola silvestris gen. nov., sp. nov., Mesoterricola sediminis sp. nov., Geothrix oryzae sp. nov., Geothrix edaphica sp. nov., Geothrix rubra sp. nov., and Geothrix limicola sp. nov., six novel members of Acidobacteriota isolated from soils.</title>
        <authorList>
            <person name="Itoh H."/>
            <person name="Sugisawa Y."/>
            <person name="Mise K."/>
            <person name="Xu Z."/>
            <person name="Kuniyasu M."/>
            <person name="Ushijima N."/>
            <person name="Kawano K."/>
            <person name="Kobayashi E."/>
            <person name="Shiratori Y."/>
            <person name="Masuda Y."/>
            <person name="Senoo K."/>
        </authorList>
    </citation>
    <scope>NUCLEOTIDE SEQUENCE [LARGE SCALE GENOMIC DNA]</scope>
    <source>
        <strain evidence="6">Red222</strain>
    </source>
</reference>
<evidence type="ECO:0000313" key="6">
    <source>
        <dbReference type="Proteomes" id="UP001242010"/>
    </source>
</evidence>
<dbReference type="PROSITE" id="PS01124">
    <property type="entry name" value="HTH_ARAC_FAMILY_2"/>
    <property type="match status" value="1"/>
</dbReference>
<dbReference type="PRINTS" id="PR00032">
    <property type="entry name" value="HTHARAC"/>
</dbReference>
<evidence type="ECO:0000313" key="5">
    <source>
        <dbReference type="EMBL" id="BDU68460.1"/>
    </source>
</evidence>
<organism evidence="5 6">
    <name type="scientific">Geothrix oryzae</name>
    <dbReference type="NCBI Taxonomy" id="2927975"/>
    <lineage>
        <taxon>Bacteria</taxon>
        <taxon>Pseudomonadati</taxon>
        <taxon>Acidobacteriota</taxon>
        <taxon>Holophagae</taxon>
        <taxon>Holophagales</taxon>
        <taxon>Holophagaceae</taxon>
        <taxon>Geothrix</taxon>
    </lineage>
</organism>
<protein>
    <submittedName>
        <fullName evidence="5">AraC family transcriptional regulator</fullName>
    </submittedName>
</protein>
<dbReference type="RefSeq" id="WP_286355097.1">
    <property type="nucleotide sequence ID" value="NZ_AP027079.1"/>
</dbReference>
<dbReference type="Pfam" id="PF12833">
    <property type="entry name" value="HTH_18"/>
    <property type="match status" value="1"/>
</dbReference>
<dbReference type="SMART" id="SM00342">
    <property type="entry name" value="HTH_ARAC"/>
    <property type="match status" value="1"/>
</dbReference>
<dbReference type="SUPFAM" id="SSF46689">
    <property type="entry name" value="Homeodomain-like"/>
    <property type="match status" value="1"/>
</dbReference>
<sequence>MLFESASMDTLFTVWHLDERSNLNWRLGEPVPHCHAFHQVFFVTEGTGTHWVDGEETRIHGPWVMLVPKGKKHLYLPDAQDEGWMFDFDEEFLDADASWLFSDFLASPNLPLPKDELFQQASTLARLLWDLGKLKADESRPVLRHLLSAFLHLLQGRIREQAAHKQAHRSSDFKLFQAFLRQLDESFAAEKEVEFYARKLRCTTRRLSSACRLILGKTPQILILERAMLEAKRLLLHSDLSIQQIAAELGCEDQSNFTKAFRKASGETPSQFRKSRVLIQPASGARN</sequence>
<dbReference type="SUPFAM" id="SSF51182">
    <property type="entry name" value="RmlC-like cupins"/>
    <property type="match status" value="1"/>
</dbReference>
<dbReference type="InterPro" id="IPR009057">
    <property type="entry name" value="Homeodomain-like_sf"/>
</dbReference>
<dbReference type="Proteomes" id="UP001242010">
    <property type="component" value="Chromosome"/>
</dbReference>
<accession>A0ABM8DNC7</accession>
<dbReference type="EMBL" id="AP027079">
    <property type="protein sequence ID" value="BDU68460.1"/>
    <property type="molecule type" value="Genomic_DNA"/>
</dbReference>
<dbReference type="PANTHER" id="PTHR43280">
    <property type="entry name" value="ARAC-FAMILY TRANSCRIPTIONAL REGULATOR"/>
    <property type="match status" value="1"/>
</dbReference>
<keyword evidence="3" id="KW-0804">Transcription</keyword>
<proteinExistence type="predicted"/>
<dbReference type="InterPro" id="IPR020449">
    <property type="entry name" value="Tscrpt_reg_AraC-type_HTH"/>
</dbReference>
<dbReference type="InterPro" id="IPR003313">
    <property type="entry name" value="AraC-bd"/>
</dbReference>
<dbReference type="InterPro" id="IPR014710">
    <property type="entry name" value="RmlC-like_jellyroll"/>
</dbReference>
<name>A0ABM8DNC7_9BACT</name>
<dbReference type="Gene3D" id="1.10.10.60">
    <property type="entry name" value="Homeodomain-like"/>
    <property type="match status" value="1"/>
</dbReference>
<evidence type="ECO:0000256" key="2">
    <source>
        <dbReference type="ARBA" id="ARBA00023125"/>
    </source>
</evidence>
<dbReference type="PANTHER" id="PTHR43280:SF32">
    <property type="entry name" value="TRANSCRIPTIONAL REGULATORY PROTEIN"/>
    <property type="match status" value="1"/>
</dbReference>
<evidence type="ECO:0000259" key="4">
    <source>
        <dbReference type="PROSITE" id="PS01124"/>
    </source>
</evidence>
<keyword evidence="1" id="KW-0805">Transcription regulation</keyword>
<gene>
    <name evidence="5" type="ORF">GETHOR_05610</name>
</gene>
<keyword evidence="6" id="KW-1185">Reference proteome</keyword>
<keyword evidence="2" id="KW-0238">DNA-binding</keyword>
<dbReference type="Gene3D" id="2.60.120.10">
    <property type="entry name" value="Jelly Rolls"/>
    <property type="match status" value="1"/>
</dbReference>
<dbReference type="InterPro" id="IPR018060">
    <property type="entry name" value="HTH_AraC"/>
</dbReference>
<evidence type="ECO:0000256" key="1">
    <source>
        <dbReference type="ARBA" id="ARBA00023015"/>
    </source>
</evidence>
<dbReference type="InterPro" id="IPR011051">
    <property type="entry name" value="RmlC_Cupin_sf"/>
</dbReference>
<dbReference type="Pfam" id="PF02311">
    <property type="entry name" value="AraC_binding"/>
    <property type="match status" value="1"/>
</dbReference>
<evidence type="ECO:0000256" key="3">
    <source>
        <dbReference type="ARBA" id="ARBA00023163"/>
    </source>
</evidence>